<evidence type="ECO:0000256" key="3">
    <source>
        <dbReference type="SAM" id="Phobius"/>
    </source>
</evidence>
<dbReference type="InterPro" id="IPR002035">
    <property type="entry name" value="VWF_A"/>
</dbReference>
<feature type="transmembrane region" description="Helical" evidence="3">
    <location>
        <begin position="12"/>
        <end position="29"/>
    </location>
</feature>
<dbReference type="Gene3D" id="3.40.50.410">
    <property type="entry name" value="von Willebrand factor, type A domain"/>
    <property type="match status" value="1"/>
</dbReference>
<keyword evidence="3" id="KW-1133">Transmembrane helix</keyword>
<dbReference type="OrthoDB" id="9783818at2"/>
<evidence type="ECO:0000256" key="2">
    <source>
        <dbReference type="SAM" id="MobiDB-lite"/>
    </source>
</evidence>
<feature type="compositionally biased region" description="Acidic residues" evidence="2">
    <location>
        <begin position="190"/>
        <end position="202"/>
    </location>
</feature>
<name>A0A4R6U8X4_9BACI</name>
<dbReference type="PROSITE" id="PS50234">
    <property type="entry name" value="VWFA"/>
    <property type="match status" value="1"/>
</dbReference>
<sequence length="635" mass="71215">MNWLSVFEPWILYLALWVTLVGGLALFFGKYPKNVLITRTIGTFLVVFLPLTAASGYYTYSDYAMAEDAYAEMDKAYEAILASGDEVSEWGKIIPFIQIVEKDYSYDNHLYIGNFNEEFTYEGRIWVETLDADGNIIDEHTFDILLEPGEKKMIGTFSMDEELIDYITYPQEGAIPEFEFSTSTTNANEENTEDESIEEEDTTPSFPTISDEELAAIEDVTIPETIEEMSTLEAGVFVQNLSTDEKVELDQIETQLMQSLGSLAAETTDPETLFKGTLYYVESKVLREEVNEYLSIKPSIEMPMMPEPQQLDINTLKKESGNKSKAIILLDASSSMLLETDGAERMGTAKNAVKKFAGTVGKQSEVALFVYGHKGTQADADKVLSCSSIEDVYPMQAYDSSDFSEAVNAIEAKGWTPLAEAIKVAGASLEDDKDVNITMYIVSDGAETCGGDPVAEAREFAEKNDQNTVNIIGFDVDSEGENQLKKVAEAGNGKYYAADSPEELTKQMTYQWVPSMLDIKEVDRFSIGGNWSEAWRSLDLKEATLPVSSAISDRSQLIRKVIRKMENMEMISDETKEELLAINEANYDVLRESKDRMEDMKNEEFDEAIERSRQEVDDWIARMKALREEAGLDTN</sequence>
<evidence type="ECO:0000313" key="5">
    <source>
        <dbReference type="EMBL" id="TDQ43028.1"/>
    </source>
</evidence>
<dbReference type="Proteomes" id="UP000295632">
    <property type="component" value="Unassembled WGS sequence"/>
</dbReference>
<organism evidence="5 6">
    <name type="scientific">Aureibacillus halotolerans</name>
    <dbReference type="NCBI Taxonomy" id="1508390"/>
    <lineage>
        <taxon>Bacteria</taxon>
        <taxon>Bacillati</taxon>
        <taxon>Bacillota</taxon>
        <taxon>Bacilli</taxon>
        <taxon>Bacillales</taxon>
        <taxon>Bacillaceae</taxon>
        <taxon>Aureibacillus</taxon>
    </lineage>
</organism>
<proteinExistence type="predicted"/>
<feature type="coiled-coil region" evidence="1">
    <location>
        <begin position="602"/>
        <end position="629"/>
    </location>
</feature>
<keyword evidence="3" id="KW-0472">Membrane</keyword>
<dbReference type="EMBL" id="SNYJ01000001">
    <property type="protein sequence ID" value="TDQ43028.1"/>
    <property type="molecule type" value="Genomic_DNA"/>
</dbReference>
<keyword evidence="6" id="KW-1185">Reference proteome</keyword>
<keyword evidence="1" id="KW-0175">Coiled coil</keyword>
<dbReference type="RefSeq" id="WP_133578840.1">
    <property type="nucleotide sequence ID" value="NZ_SNYJ01000001.1"/>
</dbReference>
<keyword evidence="3" id="KW-0812">Transmembrane</keyword>
<feature type="region of interest" description="Disordered" evidence="2">
    <location>
        <begin position="182"/>
        <end position="206"/>
    </location>
</feature>
<accession>A0A4R6U8X4</accession>
<feature type="transmembrane region" description="Helical" evidence="3">
    <location>
        <begin position="41"/>
        <end position="60"/>
    </location>
</feature>
<protein>
    <submittedName>
        <fullName evidence="5">Mg-chelatase subunit ChlD</fullName>
    </submittedName>
</protein>
<evidence type="ECO:0000256" key="1">
    <source>
        <dbReference type="SAM" id="Coils"/>
    </source>
</evidence>
<dbReference type="Pfam" id="PF00092">
    <property type="entry name" value="VWA"/>
    <property type="match status" value="1"/>
</dbReference>
<reference evidence="5 6" key="1">
    <citation type="submission" date="2019-03" db="EMBL/GenBank/DDBJ databases">
        <title>Genomic Encyclopedia of Type Strains, Phase IV (KMG-IV): sequencing the most valuable type-strain genomes for metagenomic binning, comparative biology and taxonomic classification.</title>
        <authorList>
            <person name="Goeker M."/>
        </authorList>
    </citation>
    <scope>NUCLEOTIDE SEQUENCE [LARGE SCALE GENOMIC DNA]</scope>
    <source>
        <strain evidence="5 6">DSM 28697</strain>
    </source>
</reference>
<comment type="caution">
    <text evidence="5">The sequence shown here is derived from an EMBL/GenBank/DDBJ whole genome shotgun (WGS) entry which is preliminary data.</text>
</comment>
<dbReference type="InterPro" id="IPR036465">
    <property type="entry name" value="vWFA_dom_sf"/>
</dbReference>
<evidence type="ECO:0000259" key="4">
    <source>
        <dbReference type="PROSITE" id="PS50234"/>
    </source>
</evidence>
<feature type="domain" description="VWFA" evidence="4">
    <location>
        <begin position="325"/>
        <end position="513"/>
    </location>
</feature>
<dbReference type="SMART" id="SM00327">
    <property type="entry name" value="VWA"/>
    <property type="match status" value="1"/>
</dbReference>
<gene>
    <name evidence="5" type="ORF">EV213_101460</name>
</gene>
<dbReference type="AlphaFoldDB" id="A0A4R6U8X4"/>
<dbReference type="SUPFAM" id="SSF53300">
    <property type="entry name" value="vWA-like"/>
    <property type="match status" value="1"/>
</dbReference>
<evidence type="ECO:0000313" key="6">
    <source>
        <dbReference type="Proteomes" id="UP000295632"/>
    </source>
</evidence>